<feature type="region of interest" description="Disordered" evidence="1">
    <location>
        <begin position="177"/>
        <end position="209"/>
    </location>
</feature>
<reference evidence="2 3" key="1">
    <citation type="journal article" date="2011" name="Proc. Natl. Acad. Sci. U.S.A.">
        <title>Genome and transcriptome analyses of the mountain pine beetle-fungal symbiont Grosmannia clavigera, a lodgepole pine pathogen.</title>
        <authorList>
            <person name="DiGuistini S."/>
            <person name="Wang Y."/>
            <person name="Liao N.Y."/>
            <person name="Taylor G."/>
            <person name="Tanguay P."/>
            <person name="Feau N."/>
            <person name="Henrissat B."/>
            <person name="Chan S.K."/>
            <person name="Hesse-Orce U."/>
            <person name="Alamouti S.M."/>
            <person name="Tsui C.K.M."/>
            <person name="Docking R.T."/>
            <person name="Levasseur A."/>
            <person name="Haridas S."/>
            <person name="Robertson G."/>
            <person name="Birol I."/>
            <person name="Holt R.A."/>
            <person name="Marra M.A."/>
            <person name="Hamelin R.C."/>
            <person name="Hirst M."/>
            <person name="Jones S.J.M."/>
            <person name="Bohlmann J."/>
            <person name="Breuil C."/>
        </authorList>
    </citation>
    <scope>NUCLEOTIDE SEQUENCE [LARGE SCALE GENOMIC DNA]</scope>
    <source>
        <strain evidence="3">kw1407 / UAMH 11150</strain>
    </source>
</reference>
<feature type="compositionally biased region" description="Acidic residues" evidence="1">
    <location>
        <begin position="197"/>
        <end position="206"/>
    </location>
</feature>
<gene>
    <name evidence="2" type="ORF">CMQ_149</name>
</gene>
<organism evidence="3">
    <name type="scientific">Grosmannia clavigera (strain kw1407 / UAMH 11150)</name>
    <name type="common">Blue stain fungus</name>
    <name type="synonym">Graphiocladiella clavigera</name>
    <dbReference type="NCBI Taxonomy" id="655863"/>
    <lineage>
        <taxon>Eukaryota</taxon>
        <taxon>Fungi</taxon>
        <taxon>Dikarya</taxon>
        <taxon>Ascomycota</taxon>
        <taxon>Pezizomycotina</taxon>
        <taxon>Sordariomycetes</taxon>
        <taxon>Sordariomycetidae</taxon>
        <taxon>Ophiostomatales</taxon>
        <taxon>Ophiostomataceae</taxon>
        <taxon>Leptographium</taxon>
    </lineage>
</organism>
<dbReference type="eggNOG" id="ENOG502RMRP">
    <property type="taxonomic scope" value="Eukaryota"/>
</dbReference>
<name>F0XQW3_GROCL</name>
<evidence type="ECO:0000313" key="3">
    <source>
        <dbReference type="Proteomes" id="UP000007796"/>
    </source>
</evidence>
<dbReference type="InParanoid" id="F0XQW3"/>
<dbReference type="EMBL" id="GL629807">
    <property type="protein sequence ID" value="EFW99831.1"/>
    <property type="molecule type" value="Genomic_DNA"/>
</dbReference>
<dbReference type="OrthoDB" id="5245714at2759"/>
<evidence type="ECO:0000256" key="1">
    <source>
        <dbReference type="SAM" id="MobiDB-lite"/>
    </source>
</evidence>
<sequence>MKDFLTVTSAVICFFTFVPLVIGLLLSDLVCFTVKKTVGHIYPIIDGHLAGRFLSYDVAKMMISLLVRFVIFISSDGTSKNQASTSHPGDIKATPAIVELNSAEPADTQTTGNTEIYGVVELSASEVQEPKTAHKNVESVIVNVDISELLSQTIKEFLSLDGFVNSIYQTGVDEDAMSATSKDSDSDSESFHSFTTDSDDESDSTEESIASQVFKEELAATTSISNIGIAVTTSITATSSVDCSFELPPTISCEENLADAAESIHLRTVDFLDDVDEAWRVWDRYNEISLPKCRWILLDIPDVFGDCRGPVLKLTTPEGKVKYPQDMRIYDAVRSWADEDVDEDGY</sequence>
<dbReference type="AlphaFoldDB" id="F0XQW3"/>
<dbReference type="Proteomes" id="UP000007796">
    <property type="component" value="Unassembled WGS sequence"/>
</dbReference>
<dbReference type="RefSeq" id="XP_014169246.1">
    <property type="nucleotide sequence ID" value="XM_014313771.1"/>
</dbReference>
<dbReference type="GeneID" id="25974373"/>
<accession>F0XQW3</accession>
<keyword evidence="3" id="KW-1185">Reference proteome</keyword>
<protein>
    <submittedName>
        <fullName evidence="2">Uncharacterized protein</fullName>
    </submittedName>
</protein>
<proteinExistence type="predicted"/>
<dbReference type="HOGENOM" id="CLU_801811_0_0_1"/>
<evidence type="ECO:0000313" key="2">
    <source>
        <dbReference type="EMBL" id="EFW99831.1"/>
    </source>
</evidence>